<evidence type="ECO:0000313" key="2">
    <source>
        <dbReference type="EMBL" id="KIK19815.1"/>
    </source>
</evidence>
<dbReference type="InterPro" id="IPR013761">
    <property type="entry name" value="SAM/pointed_sf"/>
</dbReference>
<dbReference type="OrthoDB" id="2681472at2759"/>
<dbReference type="Proteomes" id="UP000054018">
    <property type="component" value="Unassembled WGS sequence"/>
</dbReference>
<evidence type="ECO:0000313" key="3">
    <source>
        <dbReference type="Proteomes" id="UP000054018"/>
    </source>
</evidence>
<feature type="region of interest" description="Disordered" evidence="1">
    <location>
        <begin position="87"/>
        <end position="114"/>
    </location>
</feature>
<reference evidence="3" key="2">
    <citation type="submission" date="2015-01" db="EMBL/GenBank/DDBJ databases">
        <title>Evolutionary Origins and Diversification of the Mycorrhizal Mutualists.</title>
        <authorList>
            <consortium name="DOE Joint Genome Institute"/>
            <consortium name="Mycorrhizal Genomics Consortium"/>
            <person name="Kohler A."/>
            <person name="Kuo A."/>
            <person name="Nagy L.G."/>
            <person name="Floudas D."/>
            <person name="Copeland A."/>
            <person name="Barry K.W."/>
            <person name="Cichocki N."/>
            <person name="Veneault-Fourrey C."/>
            <person name="LaButti K."/>
            <person name="Lindquist E.A."/>
            <person name="Lipzen A."/>
            <person name="Lundell T."/>
            <person name="Morin E."/>
            <person name="Murat C."/>
            <person name="Riley R."/>
            <person name="Ohm R."/>
            <person name="Sun H."/>
            <person name="Tunlid A."/>
            <person name="Henrissat B."/>
            <person name="Grigoriev I.V."/>
            <person name="Hibbett D.S."/>
            <person name="Martin F."/>
        </authorList>
    </citation>
    <scope>NUCLEOTIDE SEQUENCE [LARGE SCALE GENOMIC DNA]</scope>
    <source>
        <strain evidence="3">441</strain>
    </source>
</reference>
<dbReference type="AlphaFoldDB" id="A0A0C9Y515"/>
<keyword evidence="3" id="KW-1185">Reference proteome</keyword>
<proteinExistence type="predicted"/>
<sequence length="325" mass="35530">MSMKGKTTLKEEKSTKMKELLFSLTNLNYVEFLQAVLCKHGLEDYVVSERKHFPLKYVPLKARGQRLSDAIDVDNLADYREMVKKLSRTSKSKGSGSSKDNKSEPPSDSAKTRKAVLDSHLARWHLKLHRVYKNDNDEGLTYIGPQGPIPLTPAMVCDWCLALEDGQATIATPPNIKSFNLANKVPFLHPARKAAAQPVTPATTDLNSLTSVLLRTLTQLDTGLPQSPASPASTLPMFASPTPQTPIWRQAHSMSSPPIPSPSQVVHYLQYAETNLGVCHALSYQSAFKLHGIGPDVLPDIDDKFLAGLGLSAGDAIHLKRGSIA</sequence>
<reference evidence="2 3" key="1">
    <citation type="submission" date="2014-04" db="EMBL/GenBank/DDBJ databases">
        <authorList>
            <consortium name="DOE Joint Genome Institute"/>
            <person name="Kuo A."/>
            <person name="Kohler A."/>
            <person name="Costa M.D."/>
            <person name="Nagy L.G."/>
            <person name="Floudas D."/>
            <person name="Copeland A."/>
            <person name="Barry K.W."/>
            <person name="Cichocki N."/>
            <person name="Veneault-Fourrey C."/>
            <person name="LaButti K."/>
            <person name="Lindquist E.A."/>
            <person name="Lipzen A."/>
            <person name="Lundell T."/>
            <person name="Morin E."/>
            <person name="Murat C."/>
            <person name="Sun H."/>
            <person name="Tunlid A."/>
            <person name="Henrissat B."/>
            <person name="Grigoriev I.V."/>
            <person name="Hibbett D.S."/>
            <person name="Martin F."/>
            <person name="Nordberg H.P."/>
            <person name="Cantor M.N."/>
            <person name="Hua S.X."/>
        </authorList>
    </citation>
    <scope>NUCLEOTIDE SEQUENCE [LARGE SCALE GENOMIC DNA]</scope>
    <source>
        <strain evidence="2 3">441</strain>
    </source>
</reference>
<gene>
    <name evidence="2" type="ORF">PISMIDRAFT_13386</name>
</gene>
<dbReference type="HOGENOM" id="CLU_033557_1_0_1"/>
<name>A0A0C9Y515_9AGAM</name>
<accession>A0A0C9Y515</accession>
<dbReference type="EMBL" id="KN833777">
    <property type="protein sequence ID" value="KIK19815.1"/>
    <property type="molecule type" value="Genomic_DNA"/>
</dbReference>
<evidence type="ECO:0000256" key="1">
    <source>
        <dbReference type="SAM" id="MobiDB-lite"/>
    </source>
</evidence>
<evidence type="ECO:0008006" key="4">
    <source>
        <dbReference type="Google" id="ProtNLM"/>
    </source>
</evidence>
<protein>
    <recommendedName>
        <fullName evidence="4">SAM domain-containing protein</fullName>
    </recommendedName>
</protein>
<organism evidence="2 3">
    <name type="scientific">Pisolithus microcarpus 441</name>
    <dbReference type="NCBI Taxonomy" id="765257"/>
    <lineage>
        <taxon>Eukaryota</taxon>
        <taxon>Fungi</taxon>
        <taxon>Dikarya</taxon>
        <taxon>Basidiomycota</taxon>
        <taxon>Agaricomycotina</taxon>
        <taxon>Agaricomycetes</taxon>
        <taxon>Agaricomycetidae</taxon>
        <taxon>Boletales</taxon>
        <taxon>Sclerodermatineae</taxon>
        <taxon>Pisolithaceae</taxon>
        <taxon>Pisolithus</taxon>
    </lineage>
</organism>
<dbReference type="Gene3D" id="1.10.150.50">
    <property type="entry name" value="Transcription Factor, Ets-1"/>
    <property type="match status" value="1"/>
</dbReference>